<dbReference type="NCBIfam" id="TIGR02786">
    <property type="entry name" value="addB_alphas"/>
    <property type="match status" value="1"/>
</dbReference>
<dbReference type="Pfam" id="PF12705">
    <property type="entry name" value="PDDEXK_1"/>
    <property type="match status" value="1"/>
</dbReference>
<dbReference type="RefSeq" id="WP_138325147.1">
    <property type="nucleotide sequence ID" value="NZ_VCDI01000002.1"/>
</dbReference>
<dbReference type="AlphaFoldDB" id="A0A5R9J635"/>
<gene>
    <name evidence="3" type="primary">addB</name>
    <name evidence="3" type="ORF">FE263_06465</name>
</gene>
<name>A0A5R9J635_9PROT</name>
<protein>
    <submittedName>
        <fullName evidence="3">Double-strand break repair protein AddB</fullName>
    </submittedName>
</protein>
<evidence type="ECO:0000256" key="1">
    <source>
        <dbReference type="SAM" id="MobiDB-lite"/>
    </source>
</evidence>
<accession>A0A5R9J635</accession>
<reference evidence="3 4" key="1">
    <citation type="submission" date="2019-05" db="EMBL/GenBank/DDBJ databases">
        <authorList>
            <person name="Pankratov T."/>
            <person name="Grouzdev D."/>
        </authorList>
    </citation>
    <scope>NUCLEOTIDE SEQUENCE [LARGE SCALE GENOMIC DNA]</scope>
    <source>
        <strain evidence="3 4">KEBCLARHB70R</strain>
    </source>
</reference>
<evidence type="ECO:0000313" key="4">
    <source>
        <dbReference type="Proteomes" id="UP000305654"/>
    </source>
</evidence>
<comment type="caution">
    <text evidence="3">The sequence shown here is derived from an EMBL/GenBank/DDBJ whole genome shotgun (WGS) entry which is preliminary data.</text>
</comment>
<dbReference type="InterPro" id="IPR014153">
    <property type="entry name" value="Ds_break_AddB"/>
</dbReference>
<feature type="compositionally biased region" description="Pro residues" evidence="1">
    <location>
        <begin position="712"/>
        <end position="727"/>
    </location>
</feature>
<dbReference type="OrthoDB" id="9780606at2"/>
<evidence type="ECO:0000313" key="3">
    <source>
        <dbReference type="EMBL" id="TLU73074.1"/>
    </source>
</evidence>
<dbReference type="InterPro" id="IPR038726">
    <property type="entry name" value="PDDEXK_AddAB-type"/>
</dbReference>
<proteinExistence type="predicted"/>
<dbReference type="SUPFAM" id="SSF52540">
    <property type="entry name" value="P-loop containing nucleoside triphosphate hydrolases"/>
    <property type="match status" value="1"/>
</dbReference>
<dbReference type="Gene3D" id="3.90.320.10">
    <property type="match status" value="1"/>
</dbReference>
<dbReference type="Proteomes" id="UP000305654">
    <property type="component" value="Unassembled WGS sequence"/>
</dbReference>
<dbReference type="EMBL" id="VCDI01000002">
    <property type="protein sequence ID" value="TLU73074.1"/>
    <property type="molecule type" value="Genomic_DNA"/>
</dbReference>
<dbReference type="InterPro" id="IPR027417">
    <property type="entry name" value="P-loop_NTPase"/>
</dbReference>
<feature type="domain" description="PD-(D/E)XK endonuclease-like" evidence="2">
    <location>
        <begin position="733"/>
        <end position="972"/>
    </location>
</feature>
<dbReference type="InterPro" id="IPR011604">
    <property type="entry name" value="PDDEXK-like_dom_sf"/>
</dbReference>
<sequence length="1010" mass="108080">MSAPADVAAIPGHLRFLDVLADRWLRQAGRDTDPAGWAEAVGRGMIVLPTRRAARALTEAFLRAADGRVLLLPRIVAAGGLDEAPLALAGVLDLPPAVEPMQRLAVLARMILAAGDNFGTVPTADQAWLLAQSLAELIDEAERAETDLAATLPQLAETHAEHWQKTLDFLAIVTEAWPLWLAEQGLMDPVERQNALLRAQAAAWEEPGDAGEPVWAAGFTVASPALGTLLAAIARRPGGLVVLPALDRSLTDADFASLPDSHAQAGLRQVLAALGVGREAVADWADLLPSHKPECDIPAARVAALQTVLLPEQALGEWLDPHPADLSGMSRLDPADQQEEAASIALVLRDALQSPGRRAALITPDRGLAARVVVELTRFGVLIDDSAGEPLLSTPPAIFLRLLAEACADGLAPVALLALLKHPLAAAGRAAGECRRLARLLELACLRGPAPAPGFDGLHVALRLAEADPRRRMREPEALHGFLDDLQNRLEPLLRLFRGGVAVALPDLLDALVQAAEALAQTDQLSGGEVLWSLEEGNALAERISALAGHAGLLPPQPTRVLAGLLEATLAGVAVRSRRALRGREAGAEHPRLFIWGLLEARLQSVEIAVLGGLVEGVWPPAADPGPWMSRPMRAQAGLPSPEQRVGETAHDFLTACCCAPEIVLSRPGRRDGSPAVPARWLVRLDAWLQGRGQALALHPAASWLRQLDQPDGPPRPVAPPRPSPPVALRPRRLSVTEIETWMRDPYAIHARHVLRLTALRPLEEAADAADYGTIVHDALAGFLTANGAAWPTDAGRQLRGAFLDALEAAALRPALAAWWRPRLLRIADWVAETEAVRRAERPPARIATECSGRAVLQALPGGDFELRGRADRIEVNPDGGLCLLDYKTGTLPRGKEVKEGWSSQLVLEAAMARIGAFGPELAGETAGLVYWRLSGGHEPGSEMRVGKDEAELQELVDRCWEALRGLVAEYDDPSQPYLSQPRPGSAPRYTDYALLARVAEWSAAREDGE</sequence>
<organism evidence="3 4">
    <name type="scientific">Lichenicoccus roseus</name>
    <dbReference type="NCBI Taxonomy" id="2683649"/>
    <lineage>
        <taxon>Bacteria</taxon>
        <taxon>Pseudomonadati</taxon>
        <taxon>Pseudomonadota</taxon>
        <taxon>Alphaproteobacteria</taxon>
        <taxon>Acetobacterales</taxon>
        <taxon>Acetobacteraceae</taxon>
        <taxon>Lichenicoccus</taxon>
    </lineage>
</organism>
<keyword evidence="4" id="KW-1185">Reference proteome</keyword>
<evidence type="ECO:0000259" key="2">
    <source>
        <dbReference type="Pfam" id="PF12705"/>
    </source>
</evidence>
<feature type="region of interest" description="Disordered" evidence="1">
    <location>
        <begin position="706"/>
        <end position="727"/>
    </location>
</feature>